<dbReference type="Gene3D" id="3.40.1350.10">
    <property type="match status" value="1"/>
</dbReference>
<dbReference type="EMBL" id="JACPSX010000032">
    <property type="protein sequence ID" value="MBI3013814.1"/>
    <property type="molecule type" value="Genomic_DNA"/>
</dbReference>
<organism evidence="3 4">
    <name type="scientific">Tectimicrobiota bacterium</name>
    <dbReference type="NCBI Taxonomy" id="2528274"/>
    <lineage>
        <taxon>Bacteria</taxon>
        <taxon>Pseudomonadati</taxon>
        <taxon>Nitrospinota/Tectimicrobiota group</taxon>
        <taxon>Candidatus Tectimicrobiota</taxon>
    </lineage>
</organism>
<dbReference type="InterPro" id="IPR011856">
    <property type="entry name" value="tRNA_endonuc-like_dom_sf"/>
</dbReference>
<evidence type="ECO:0000256" key="1">
    <source>
        <dbReference type="ARBA" id="ARBA00006738"/>
    </source>
</evidence>
<dbReference type="InterPro" id="IPR011335">
    <property type="entry name" value="Restrct_endonuc-II-like"/>
</dbReference>
<dbReference type="AlphaFoldDB" id="A0A932GMP3"/>
<protein>
    <recommendedName>
        <fullName evidence="2">UPF0102 protein HYY65_01830</fullName>
    </recommendedName>
</protein>
<dbReference type="Proteomes" id="UP000741360">
    <property type="component" value="Unassembled WGS sequence"/>
</dbReference>
<dbReference type="PANTHER" id="PTHR34039:SF1">
    <property type="entry name" value="UPF0102 PROTEIN YRAN"/>
    <property type="match status" value="1"/>
</dbReference>
<gene>
    <name evidence="3" type="ORF">HYY65_01830</name>
</gene>
<evidence type="ECO:0000256" key="2">
    <source>
        <dbReference type="HAMAP-Rule" id="MF_00048"/>
    </source>
</evidence>
<evidence type="ECO:0000313" key="3">
    <source>
        <dbReference type="EMBL" id="MBI3013814.1"/>
    </source>
</evidence>
<comment type="similarity">
    <text evidence="1 2">Belongs to the UPF0102 family.</text>
</comment>
<accession>A0A932GMP3</accession>
<dbReference type="PANTHER" id="PTHR34039">
    <property type="entry name" value="UPF0102 PROTEIN YRAN"/>
    <property type="match status" value="1"/>
</dbReference>
<comment type="caution">
    <text evidence="3">The sequence shown here is derived from an EMBL/GenBank/DDBJ whole genome shotgun (WGS) entry which is preliminary data.</text>
</comment>
<dbReference type="SUPFAM" id="SSF52980">
    <property type="entry name" value="Restriction endonuclease-like"/>
    <property type="match status" value="1"/>
</dbReference>
<dbReference type="NCBIfam" id="TIGR00252">
    <property type="entry name" value="YraN family protein"/>
    <property type="match status" value="1"/>
</dbReference>
<dbReference type="NCBIfam" id="NF009150">
    <property type="entry name" value="PRK12497.1-3"/>
    <property type="match status" value="1"/>
</dbReference>
<evidence type="ECO:0000313" key="4">
    <source>
        <dbReference type="Proteomes" id="UP000741360"/>
    </source>
</evidence>
<dbReference type="InterPro" id="IPR003509">
    <property type="entry name" value="UPF0102_YraN-like"/>
</dbReference>
<sequence length="110" mass="12558">MAALARRGYRIVERNYRCRWGEIDIIARDGETLVFVEVKAKRSGDFLPPTFAVTSRKQRTLVKVATDYLIRKKLFQTPCRFDVVSVIWPAGGEPKWEIIAGAFEADPDLV</sequence>
<name>A0A932GMP3_UNCTE</name>
<dbReference type="NCBIfam" id="NF009154">
    <property type="entry name" value="PRK12497.3-3"/>
    <property type="match status" value="1"/>
</dbReference>
<proteinExistence type="inferred from homology"/>
<dbReference type="GO" id="GO:0003676">
    <property type="term" value="F:nucleic acid binding"/>
    <property type="evidence" value="ECO:0007669"/>
    <property type="project" value="InterPro"/>
</dbReference>
<dbReference type="HAMAP" id="MF_00048">
    <property type="entry name" value="UPF0102"/>
    <property type="match status" value="1"/>
</dbReference>
<dbReference type="CDD" id="cd20736">
    <property type="entry name" value="PoNe_Nuclease"/>
    <property type="match status" value="1"/>
</dbReference>
<reference evidence="3" key="1">
    <citation type="submission" date="2020-07" db="EMBL/GenBank/DDBJ databases">
        <title>Huge and variable diversity of episymbiotic CPR bacteria and DPANN archaea in groundwater ecosystems.</title>
        <authorList>
            <person name="He C.Y."/>
            <person name="Keren R."/>
            <person name="Whittaker M."/>
            <person name="Farag I.F."/>
            <person name="Doudna J."/>
            <person name="Cate J.H.D."/>
            <person name="Banfield J.F."/>
        </authorList>
    </citation>
    <scope>NUCLEOTIDE SEQUENCE</scope>
    <source>
        <strain evidence="3">NC_groundwater_717_Ag_S-0.2um_59_8</strain>
    </source>
</reference>
<dbReference type="Pfam" id="PF02021">
    <property type="entry name" value="UPF0102"/>
    <property type="match status" value="1"/>
</dbReference>